<dbReference type="InterPro" id="IPR036291">
    <property type="entry name" value="NAD(P)-bd_dom_sf"/>
</dbReference>
<dbReference type="PANTHER" id="PTHR43000">
    <property type="entry name" value="DTDP-D-GLUCOSE 4,6-DEHYDRATASE-RELATED"/>
    <property type="match status" value="1"/>
</dbReference>
<dbReference type="Proteomes" id="UP000554726">
    <property type="component" value="Unassembled WGS sequence"/>
</dbReference>
<evidence type="ECO:0000259" key="3">
    <source>
        <dbReference type="Pfam" id="PF01370"/>
    </source>
</evidence>
<gene>
    <name evidence="4" type="ORF">FHR60_000089</name>
</gene>
<dbReference type="Gene3D" id="3.40.50.720">
    <property type="entry name" value="NAD(P)-binding Rossmann-like Domain"/>
    <property type="match status" value="1"/>
</dbReference>
<evidence type="ECO:0000313" key="4">
    <source>
        <dbReference type="EMBL" id="MBB4591466.1"/>
    </source>
</evidence>
<proteinExistence type="inferred from homology"/>
<dbReference type="Pfam" id="PF01370">
    <property type="entry name" value="Epimerase"/>
    <property type="match status" value="1"/>
</dbReference>
<protein>
    <submittedName>
        <fullName evidence="4">Nucleoside-diphosphate-sugar epimerase</fullName>
    </submittedName>
</protein>
<comment type="caution">
    <text evidence="4">The sequence shown here is derived from an EMBL/GenBank/DDBJ whole genome shotgun (WGS) entry which is preliminary data.</text>
</comment>
<dbReference type="InterPro" id="IPR001509">
    <property type="entry name" value="Epimerase_deHydtase"/>
</dbReference>
<keyword evidence="5" id="KW-1185">Reference proteome</keyword>
<reference evidence="4 5" key="1">
    <citation type="submission" date="2020-08" db="EMBL/GenBank/DDBJ databases">
        <title>Studying the diversity of plant-associated saprophytic bacteria and their role in host health and plant-pathogen interactions.</title>
        <authorList>
            <person name="Potnis N."/>
        </authorList>
    </citation>
    <scope>NUCLEOTIDE SEQUENCE [LARGE SCALE GENOMIC DNA]</scope>
    <source>
        <strain evidence="4 5">F16</strain>
    </source>
</reference>
<evidence type="ECO:0000256" key="2">
    <source>
        <dbReference type="ARBA" id="ARBA00007637"/>
    </source>
</evidence>
<accession>A0ABR6JGF8</accession>
<name>A0ABR6JGF8_9XANT</name>
<organism evidence="4 5">
    <name type="scientific">Xanthomonas cannabis</name>
    <dbReference type="NCBI Taxonomy" id="1885674"/>
    <lineage>
        <taxon>Bacteria</taxon>
        <taxon>Pseudomonadati</taxon>
        <taxon>Pseudomonadota</taxon>
        <taxon>Gammaproteobacteria</taxon>
        <taxon>Lysobacterales</taxon>
        <taxon>Lysobacteraceae</taxon>
        <taxon>Xanthomonas</taxon>
    </lineage>
</organism>
<dbReference type="Gene3D" id="3.90.25.10">
    <property type="entry name" value="UDP-galactose 4-epimerase, domain 1"/>
    <property type="match status" value="1"/>
</dbReference>
<sequence>MASHSSSPLRVLVTGASGFTGRYACAALEDAGYRVVRWGKGLDADVDLTHKQQVLEAALMAQPHYVLHLAAKAFVAHDNVDEIYNINVLGTRNLLSALASLGHSPKHTVLASSANVYGNVEGNVDESFAVNPQNDYAVSKLSMEYMAKLWGEQLALTFVRPFNYTGRGQDEKYLLPKIVSHFRRRLDFIELGNLDVIRDFNDVRNVVDTYVALLPMVGNGDVFNVCSGVETSLNDVVLTLESLSGHSLDVRVNPSFIRSNDVRRLVGDGDKLKKAIGAIAARPLEETLRWMLEAPNGDQDMREG</sequence>
<dbReference type="EMBL" id="JACHNS010000001">
    <property type="protein sequence ID" value="MBB4591466.1"/>
    <property type="molecule type" value="Genomic_DNA"/>
</dbReference>
<comment type="similarity">
    <text evidence="2">Belongs to the NAD(P)-dependent epimerase/dehydratase family.</text>
</comment>
<evidence type="ECO:0000256" key="1">
    <source>
        <dbReference type="ARBA" id="ARBA00005125"/>
    </source>
</evidence>
<comment type="pathway">
    <text evidence="1">Bacterial outer membrane biogenesis; LPS O-antigen biosynthesis.</text>
</comment>
<feature type="domain" description="NAD-dependent epimerase/dehydratase" evidence="3">
    <location>
        <begin position="11"/>
        <end position="226"/>
    </location>
</feature>
<evidence type="ECO:0000313" key="5">
    <source>
        <dbReference type="Proteomes" id="UP000554726"/>
    </source>
</evidence>
<dbReference type="SUPFAM" id="SSF51735">
    <property type="entry name" value="NAD(P)-binding Rossmann-fold domains"/>
    <property type="match status" value="1"/>
</dbReference>